<organism evidence="1 2">
    <name type="scientific">Zalaria obscura</name>
    <dbReference type="NCBI Taxonomy" id="2024903"/>
    <lineage>
        <taxon>Eukaryota</taxon>
        <taxon>Fungi</taxon>
        <taxon>Dikarya</taxon>
        <taxon>Ascomycota</taxon>
        <taxon>Pezizomycotina</taxon>
        <taxon>Dothideomycetes</taxon>
        <taxon>Dothideomycetidae</taxon>
        <taxon>Dothideales</taxon>
        <taxon>Zalariaceae</taxon>
        <taxon>Zalaria</taxon>
    </lineage>
</organism>
<evidence type="ECO:0000313" key="1">
    <source>
        <dbReference type="EMBL" id="KAK8207606.1"/>
    </source>
</evidence>
<protein>
    <submittedName>
        <fullName evidence="1">Uncharacterized protein</fullName>
    </submittedName>
</protein>
<comment type="caution">
    <text evidence="1">The sequence shown here is derived from an EMBL/GenBank/DDBJ whole genome shotgun (WGS) entry which is preliminary data.</text>
</comment>
<reference evidence="1" key="1">
    <citation type="submission" date="2024-02" db="EMBL/GenBank/DDBJ databases">
        <title>Metagenome Assembled Genome of Zalaria obscura JY119.</title>
        <authorList>
            <person name="Vighnesh L."/>
            <person name="Jagadeeshwari U."/>
            <person name="Venkata Ramana C."/>
            <person name="Sasikala C."/>
        </authorList>
    </citation>
    <scope>NUCLEOTIDE SEQUENCE</scope>
    <source>
        <strain evidence="1">JY119</strain>
    </source>
</reference>
<keyword evidence="2" id="KW-1185">Reference proteome</keyword>
<gene>
    <name evidence="1" type="ORF">M8818_004260</name>
</gene>
<proteinExistence type="predicted"/>
<sequence length="416" mass="47090">MRFRKVSLRARNISVWKELPCPLIFRATPPSRHVCYTPARTLHMNPLSHICDIDAEPLHRYGKGGYHPVHIGDSLSNGRYKVLHKLGWGSYSTVWAARDQTFDSLYALTNTTLIELAVLRSLAAARHDQSGSQHVMTMQDHFQLIGPNGIHDCLVLELLGPSVADVLDAHFDDGRLPGKLARRIAKQTLLGLSHLHEQGIGHAVQALREEELYQKLGEPKTACVQRVDRKPLEPGMPRYLVKPSVYSATRSFPLDTVKIVDFGQSFRGGEVPEELHTPLPLRAPEVIFRDRVDWRVDLWSMGCTLFELVVGQPPFDSFGITPTILVRQMRELASDELPQRWQAQWCNMEAASPGEESAYSLQGWVEELYFDGERGDGLSRGDILRVGALVRRMLWFEPRARASAREILQDSWFEEG</sequence>
<dbReference type="Proteomes" id="UP001320706">
    <property type="component" value="Unassembled WGS sequence"/>
</dbReference>
<dbReference type="EMBL" id="JAMKPW020000021">
    <property type="protein sequence ID" value="KAK8207606.1"/>
    <property type="molecule type" value="Genomic_DNA"/>
</dbReference>
<accession>A0ACC3SC64</accession>
<name>A0ACC3SC64_9PEZI</name>
<evidence type="ECO:0000313" key="2">
    <source>
        <dbReference type="Proteomes" id="UP001320706"/>
    </source>
</evidence>